<organism evidence="2 3">
    <name type="scientific">Mycena albidolilacea</name>
    <dbReference type="NCBI Taxonomy" id="1033008"/>
    <lineage>
        <taxon>Eukaryota</taxon>
        <taxon>Fungi</taxon>
        <taxon>Dikarya</taxon>
        <taxon>Basidiomycota</taxon>
        <taxon>Agaricomycotina</taxon>
        <taxon>Agaricomycetes</taxon>
        <taxon>Agaricomycetidae</taxon>
        <taxon>Agaricales</taxon>
        <taxon>Marasmiineae</taxon>
        <taxon>Mycenaceae</taxon>
        <taxon>Mycena</taxon>
    </lineage>
</organism>
<sequence>MSTLQAKMTAYDHYTVLERLTNNVGVKPPNRYQIFLRMARQWRHLLMLKRAGRAHDPLGVFGTGAGELAVECPVCPNPKVNLPEGWEKAPLEDQFLYIFFLALDACFRLKRRMISSEIKDPGLGTGWVYVMENGPYRHFLLSVTDQKEMSTCSGLAALNYANTKFSRGYSTTGVGMGVCTRHEFIQPNGVGDLQKGERFANMDYIFGSILRHKDPRVRKIVSYDIMCQWWKHLLKRLAKLPKLVQMTMILEMFRFVIPKMHIHSHTLDCQVKFSLNLVPGSGQTDGEGIERPWASIGAIATSTRVSRPGARHDSLDCHWNFWNWLKTIGLPALLRRRLDAARKEQASQQEVFEAFSLQQADRVPAWKKMVEDFEGDASKKNPYQMEISGLTEQDVRLQFANEEAEEAKKGGAALHEVTPSSFIVAGLELEEQQRRVRVQAELKKAGTTAMQINMKQLRSKLNRGIARFRQVQTTYTPTAIQALSRRVAPADELAEDVPLLLPSALSQEERDKGGCVGLIEIEDSLRAAQCRTALPRLRNQLHIKSRFLFYKKYNSRAQRMNTRSRTIVARNESKICLHSEKFQMAWQARLRIHGGDRSKVGWPQLKKEDIRCMQDAEELSRKAEKRRKANERQVRREEELREDGLLPPLLDDDDNNEMVTRGGENLREILWIWTMAGTAGTDEELGDGKTPIVAVQGN</sequence>
<accession>A0AAD6Z610</accession>
<feature type="compositionally biased region" description="Basic and acidic residues" evidence="1">
    <location>
        <begin position="630"/>
        <end position="640"/>
    </location>
</feature>
<dbReference type="PANTHER" id="PTHR33104">
    <property type="entry name" value="SI:DKEY-29D5.2"/>
    <property type="match status" value="1"/>
</dbReference>
<comment type="caution">
    <text evidence="2">The sequence shown here is derived from an EMBL/GenBank/DDBJ whole genome shotgun (WGS) entry which is preliminary data.</text>
</comment>
<protein>
    <recommendedName>
        <fullName evidence="4">CxC2-like cysteine cluster KDZ transposase-associated domain-containing protein</fullName>
    </recommendedName>
</protein>
<name>A0AAD6Z610_9AGAR</name>
<evidence type="ECO:0008006" key="4">
    <source>
        <dbReference type="Google" id="ProtNLM"/>
    </source>
</evidence>
<keyword evidence="3" id="KW-1185">Reference proteome</keyword>
<dbReference type="Pfam" id="PF18758">
    <property type="entry name" value="KDZ"/>
    <property type="match status" value="1"/>
</dbReference>
<dbReference type="InterPro" id="IPR040521">
    <property type="entry name" value="KDZ"/>
</dbReference>
<evidence type="ECO:0000256" key="1">
    <source>
        <dbReference type="SAM" id="MobiDB-lite"/>
    </source>
</evidence>
<reference evidence="2" key="1">
    <citation type="submission" date="2023-03" db="EMBL/GenBank/DDBJ databases">
        <title>Massive genome expansion in bonnet fungi (Mycena s.s.) driven by repeated elements and novel gene families across ecological guilds.</title>
        <authorList>
            <consortium name="Lawrence Berkeley National Laboratory"/>
            <person name="Harder C.B."/>
            <person name="Miyauchi S."/>
            <person name="Viragh M."/>
            <person name="Kuo A."/>
            <person name="Thoen E."/>
            <person name="Andreopoulos B."/>
            <person name="Lu D."/>
            <person name="Skrede I."/>
            <person name="Drula E."/>
            <person name="Henrissat B."/>
            <person name="Morin E."/>
            <person name="Kohler A."/>
            <person name="Barry K."/>
            <person name="LaButti K."/>
            <person name="Morin E."/>
            <person name="Salamov A."/>
            <person name="Lipzen A."/>
            <person name="Mereny Z."/>
            <person name="Hegedus B."/>
            <person name="Baldrian P."/>
            <person name="Stursova M."/>
            <person name="Weitz H."/>
            <person name="Taylor A."/>
            <person name="Grigoriev I.V."/>
            <person name="Nagy L.G."/>
            <person name="Martin F."/>
            <person name="Kauserud H."/>
        </authorList>
    </citation>
    <scope>NUCLEOTIDE SEQUENCE</scope>
    <source>
        <strain evidence="2">CBHHK002</strain>
    </source>
</reference>
<dbReference type="EMBL" id="JARIHO010000083">
    <property type="protein sequence ID" value="KAJ7309170.1"/>
    <property type="molecule type" value="Genomic_DNA"/>
</dbReference>
<evidence type="ECO:0000313" key="3">
    <source>
        <dbReference type="Proteomes" id="UP001218218"/>
    </source>
</evidence>
<proteinExistence type="predicted"/>
<dbReference type="PANTHER" id="PTHR33104:SF2">
    <property type="entry name" value="CXC3 LIKE CYSTEINE CLUSTER DOMAIN-CONTAINING PROTEIN"/>
    <property type="match status" value="1"/>
</dbReference>
<evidence type="ECO:0000313" key="2">
    <source>
        <dbReference type="EMBL" id="KAJ7309170.1"/>
    </source>
</evidence>
<dbReference type="AlphaFoldDB" id="A0AAD6Z610"/>
<dbReference type="Proteomes" id="UP001218218">
    <property type="component" value="Unassembled WGS sequence"/>
</dbReference>
<feature type="region of interest" description="Disordered" evidence="1">
    <location>
        <begin position="619"/>
        <end position="640"/>
    </location>
</feature>
<gene>
    <name evidence="2" type="ORF">DFH08DRAFT_719452</name>
</gene>